<evidence type="ECO:0000313" key="1">
    <source>
        <dbReference type="EMBL" id="RHW23370.1"/>
    </source>
</evidence>
<sequence>MTTHDDAGPATRWLAERAGVPPHELVANPGLLARALAEAAQDPDAAAELRSRLSEEPTPAQRFEATVARALRGQAERLRRPPD</sequence>
<organism evidence="1 2">
    <name type="scientific">Nocardioides immobilis</name>
    <dbReference type="NCBI Taxonomy" id="2049295"/>
    <lineage>
        <taxon>Bacteria</taxon>
        <taxon>Bacillati</taxon>
        <taxon>Actinomycetota</taxon>
        <taxon>Actinomycetes</taxon>
        <taxon>Propionibacteriales</taxon>
        <taxon>Nocardioidaceae</taxon>
        <taxon>Nocardioides</taxon>
    </lineage>
</organism>
<dbReference type="RefSeq" id="WP_118929001.1">
    <property type="nucleotide sequence ID" value="NZ_QXGH01000049.1"/>
</dbReference>
<accession>A0A417XSS1</accession>
<comment type="caution">
    <text evidence="1">The sequence shown here is derived from an EMBL/GenBank/DDBJ whole genome shotgun (WGS) entry which is preliminary data.</text>
</comment>
<keyword evidence="2" id="KW-1185">Reference proteome</keyword>
<proteinExistence type="predicted"/>
<dbReference type="EMBL" id="QXGH01000049">
    <property type="protein sequence ID" value="RHW23370.1"/>
    <property type="molecule type" value="Genomic_DNA"/>
</dbReference>
<dbReference type="AlphaFoldDB" id="A0A417XSS1"/>
<name>A0A417XSS1_9ACTN</name>
<reference evidence="1 2" key="1">
    <citation type="submission" date="2018-09" db="EMBL/GenBank/DDBJ databases">
        <title>Genome sequencing of Nocardioides immobilis CCTCC AB 2017083 for comparison to Nocardioides silvaticus.</title>
        <authorList>
            <person name="Li C."/>
            <person name="Wang G."/>
        </authorList>
    </citation>
    <scope>NUCLEOTIDE SEQUENCE [LARGE SCALE GENOMIC DNA]</scope>
    <source>
        <strain evidence="1 2">CCTCC AB 2017083</strain>
    </source>
</reference>
<dbReference type="Proteomes" id="UP000283644">
    <property type="component" value="Unassembled WGS sequence"/>
</dbReference>
<evidence type="ECO:0000313" key="2">
    <source>
        <dbReference type="Proteomes" id="UP000283644"/>
    </source>
</evidence>
<protein>
    <submittedName>
        <fullName evidence="1">Uncharacterized protein</fullName>
    </submittedName>
</protein>
<gene>
    <name evidence="1" type="ORF">D0Z08_30230</name>
</gene>